<evidence type="ECO:0000256" key="3">
    <source>
        <dbReference type="ARBA" id="ARBA00023082"/>
    </source>
</evidence>
<comment type="caution">
    <text evidence="7">The sequence shown here is derived from an EMBL/GenBank/DDBJ whole genome shotgun (WGS) entry which is preliminary data.</text>
</comment>
<dbReference type="PANTHER" id="PTHR43133">
    <property type="entry name" value="RNA POLYMERASE ECF-TYPE SIGMA FACTO"/>
    <property type="match status" value="1"/>
</dbReference>
<feature type="domain" description="RNA polymerase sigma-70 region 2" evidence="5">
    <location>
        <begin position="25"/>
        <end position="93"/>
    </location>
</feature>
<dbReference type="RefSeq" id="WP_183342641.1">
    <property type="nucleotide sequence ID" value="NZ_JACHNU010000003.1"/>
</dbReference>
<evidence type="ECO:0000313" key="7">
    <source>
        <dbReference type="EMBL" id="MBB4662978.1"/>
    </source>
</evidence>
<dbReference type="Pfam" id="PF08281">
    <property type="entry name" value="Sigma70_r4_2"/>
    <property type="match status" value="1"/>
</dbReference>
<reference evidence="7 8" key="1">
    <citation type="submission" date="2020-08" db="EMBL/GenBank/DDBJ databases">
        <title>Genomic Encyclopedia of Archaeal and Bacterial Type Strains, Phase II (KMG-II): from individual species to whole genera.</title>
        <authorList>
            <person name="Goeker M."/>
        </authorList>
    </citation>
    <scope>NUCLEOTIDE SEQUENCE [LARGE SCALE GENOMIC DNA]</scope>
    <source>
        <strain evidence="7 8">DSM 23288</strain>
    </source>
</reference>
<dbReference type="InterPro" id="IPR007627">
    <property type="entry name" value="RNA_pol_sigma70_r2"/>
</dbReference>
<dbReference type="InterPro" id="IPR036388">
    <property type="entry name" value="WH-like_DNA-bd_sf"/>
</dbReference>
<name>A0A840IG86_9ACTN</name>
<dbReference type="AlphaFoldDB" id="A0A840IG86"/>
<keyword evidence="2" id="KW-0805">Transcription regulation</keyword>
<proteinExistence type="inferred from homology"/>
<evidence type="ECO:0000313" key="8">
    <source>
        <dbReference type="Proteomes" id="UP000585272"/>
    </source>
</evidence>
<protein>
    <submittedName>
        <fullName evidence="7">RNA polymerase sigma-70 factor (ECF subfamily)</fullName>
    </submittedName>
</protein>
<dbReference type="GO" id="GO:0003677">
    <property type="term" value="F:DNA binding"/>
    <property type="evidence" value="ECO:0007669"/>
    <property type="project" value="InterPro"/>
</dbReference>
<comment type="similarity">
    <text evidence="1">Belongs to the sigma-70 factor family. ECF subfamily.</text>
</comment>
<dbReference type="Pfam" id="PF04542">
    <property type="entry name" value="Sigma70_r2"/>
    <property type="match status" value="1"/>
</dbReference>
<dbReference type="InterPro" id="IPR013325">
    <property type="entry name" value="RNA_pol_sigma_r2"/>
</dbReference>
<feature type="domain" description="RNA polymerase sigma factor 70 region 4 type 2" evidence="6">
    <location>
        <begin position="130"/>
        <end position="179"/>
    </location>
</feature>
<dbReference type="GO" id="GO:0006352">
    <property type="term" value="P:DNA-templated transcription initiation"/>
    <property type="evidence" value="ECO:0007669"/>
    <property type="project" value="InterPro"/>
</dbReference>
<dbReference type="NCBIfam" id="TIGR02937">
    <property type="entry name" value="sigma70-ECF"/>
    <property type="match status" value="1"/>
</dbReference>
<dbReference type="Proteomes" id="UP000585272">
    <property type="component" value="Unassembled WGS sequence"/>
</dbReference>
<dbReference type="PANTHER" id="PTHR43133:SF63">
    <property type="entry name" value="RNA POLYMERASE SIGMA FACTOR FECI-RELATED"/>
    <property type="match status" value="1"/>
</dbReference>
<dbReference type="InterPro" id="IPR039425">
    <property type="entry name" value="RNA_pol_sigma-70-like"/>
</dbReference>
<dbReference type="InterPro" id="IPR014284">
    <property type="entry name" value="RNA_pol_sigma-70_dom"/>
</dbReference>
<evidence type="ECO:0000256" key="2">
    <source>
        <dbReference type="ARBA" id="ARBA00023015"/>
    </source>
</evidence>
<accession>A0A840IG86</accession>
<organism evidence="7 8">
    <name type="scientific">Conexibacter arvalis</name>
    <dbReference type="NCBI Taxonomy" id="912552"/>
    <lineage>
        <taxon>Bacteria</taxon>
        <taxon>Bacillati</taxon>
        <taxon>Actinomycetota</taxon>
        <taxon>Thermoleophilia</taxon>
        <taxon>Solirubrobacterales</taxon>
        <taxon>Conexibacteraceae</taxon>
        <taxon>Conexibacter</taxon>
    </lineage>
</organism>
<dbReference type="SUPFAM" id="SSF88946">
    <property type="entry name" value="Sigma2 domain of RNA polymerase sigma factors"/>
    <property type="match status" value="1"/>
</dbReference>
<evidence type="ECO:0000259" key="6">
    <source>
        <dbReference type="Pfam" id="PF08281"/>
    </source>
</evidence>
<dbReference type="SUPFAM" id="SSF88659">
    <property type="entry name" value="Sigma3 and sigma4 domains of RNA polymerase sigma factors"/>
    <property type="match status" value="1"/>
</dbReference>
<keyword evidence="3" id="KW-0731">Sigma factor</keyword>
<dbReference type="GO" id="GO:0016987">
    <property type="term" value="F:sigma factor activity"/>
    <property type="evidence" value="ECO:0007669"/>
    <property type="project" value="UniProtKB-KW"/>
</dbReference>
<dbReference type="InterPro" id="IPR013324">
    <property type="entry name" value="RNA_pol_sigma_r3/r4-like"/>
</dbReference>
<dbReference type="EMBL" id="JACHNU010000003">
    <property type="protein sequence ID" value="MBB4662978.1"/>
    <property type="molecule type" value="Genomic_DNA"/>
</dbReference>
<keyword evidence="4" id="KW-0804">Transcription</keyword>
<evidence type="ECO:0000259" key="5">
    <source>
        <dbReference type="Pfam" id="PF04542"/>
    </source>
</evidence>
<dbReference type="Gene3D" id="1.10.1740.10">
    <property type="match status" value="1"/>
</dbReference>
<dbReference type="Gene3D" id="1.10.10.10">
    <property type="entry name" value="Winged helix-like DNA-binding domain superfamily/Winged helix DNA-binding domain"/>
    <property type="match status" value="1"/>
</dbReference>
<keyword evidence="8" id="KW-1185">Reference proteome</keyword>
<gene>
    <name evidence="7" type="ORF">BDZ31_002567</name>
</gene>
<dbReference type="InterPro" id="IPR013249">
    <property type="entry name" value="RNA_pol_sigma70_r4_t2"/>
</dbReference>
<evidence type="ECO:0000256" key="1">
    <source>
        <dbReference type="ARBA" id="ARBA00010641"/>
    </source>
</evidence>
<sequence>MPADQRTDDELLKASVHDAEAFAVFYRRHAEAVLAYLRQRTGDVETAADLTADVFAGAFAGRRRFKPRQEPARAWLFGIANNLLAMNRRKQRRALAARERLGVPRIEFQDEELERAEARLSALMQGNPLNALVADLPAEQRDAVLARVVDERDYDDIAREQDVSEALVRQRVSRALARLGGGMREGRQ</sequence>
<evidence type="ECO:0000256" key="4">
    <source>
        <dbReference type="ARBA" id="ARBA00023163"/>
    </source>
</evidence>